<evidence type="ECO:0000256" key="5">
    <source>
        <dbReference type="SAM" id="SignalP"/>
    </source>
</evidence>
<dbReference type="SUPFAM" id="SSF52058">
    <property type="entry name" value="L domain-like"/>
    <property type="match status" value="1"/>
</dbReference>
<feature type="region of interest" description="Disordered" evidence="4">
    <location>
        <begin position="321"/>
        <end position="392"/>
    </location>
</feature>
<evidence type="ECO:0000256" key="1">
    <source>
        <dbReference type="ARBA" id="ARBA00022614"/>
    </source>
</evidence>
<dbReference type="Ensembl" id="ENSGAGT00000005141.1">
    <property type="protein sequence ID" value="ENSGAGP00000004377.1"/>
    <property type="gene ID" value="ENSGAGG00000003635.1"/>
</dbReference>
<dbReference type="Proteomes" id="UP000291020">
    <property type="component" value="Unassembled WGS sequence"/>
</dbReference>
<dbReference type="Gene3D" id="3.80.10.10">
    <property type="entry name" value="Ribonuclease Inhibitor"/>
    <property type="match status" value="2"/>
</dbReference>
<evidence type="ECO:0000259" key="6">
    <source>
        <dbReference type="SMART" id="SM00082"/>
    </source>
</evidence>
<dbReference type="InterPro" id="IPR001611">
    <property type="entry name" value="Leu-rich_rpt"/>
</dbReference>
<dbReference type="GO" id="GO:0005886">
    <property type="term" value="C:plasma membrane"/>
    <property type="evidence" value="ECO:0007669"/>
    <property type="project" value="TreeGrafter"/>
</dbReference>
<dbReference type="Pfam" id="PF01463">
    <property type="entry name" value="LRRCT"/>
    <property type="match status" value="1"/>
</dbReference>
<feature type="compositionally biased region" description="Low complexity" evidence="4">
    <location>
        <begin position="414"/>
        <end position="424"/>
    </location>
</feature>
<dbReference type="Pfam" id="PF13855">
    <property type="entry name" value="LRR_8"/>
    <property type="match status" value="2"/>
</dbReference>
<reference evidence="8" key="1">
    <citation type="journal article" date="2017" name="PLoS ONE">
        <title>The Agassiz's desert tortoise genome provides a resource for the conservation of a threatened species.</title>
        <authorList>
            <person name="Tollis M."/>
            <person name="DeNardo D.F."/>
            <person name="Cornelius J.A."/>
            <person name="Dolby G.A."/>
            <person name="Edwards T."/>
            <person name="Henen B.T."/>
            <person name="Karl A.E."/>
            <person name="Murphy R.W."/>
            <person name="Kusumi K."/>
        </authorList>
    </citation>
    <scope>NUCLEOTIDE SEQUENCE [LARGE SCALE GENOMIC DNA]</scope>
</reference>
<feature type="domain" description="LRRCT" evidence="6">
    <location>
        <begin position="227"/>
        <end position="279"/>
    </location>
</feature>
<dbReference type="InterPro" id="IPR000483">
    <property type="entry name" value="Cys-rich_flank_reg_C"/>
</dbReference>
<protein>
    <recommendedName>
        <fullName evidence="6">LRRCT domain-containing protein</fullName>
    </recommendedName>
</protein>
<dbReference type="PROSITE" id="PS51257">
    <property type="entry name" value="PROKAR_LIPOPROTEIN"/>
    <property type="match status" value="1"/>
</dbReference>
<dbReference type="AlphaFoldDB" id="A0A452GQZ4"/>
<dbReference type="SMART" id="SM00369">
    <property type="entry name" value="LRR_TYP"/>
    <property type="match status" value="4"/>
</dbReference>
<accession>A0A452GQZ4</accession>
<keyword evidence="8" id="KW-1185">Reference proteome</keyword>
<dbReference type="PANTHER" id="PTHR24369">
    <property type="entry name" value="ANTIGEN BSP, PUTATIVE-RELATED"/>
    <property type="match status" value="1"/>
</dbReference>
<keyword evidence="3" id="KW-0677">Repeat</keyword>
<dbReference type="InterPro" id="IPR003591">
    <property type="entry name" value="Leu-rich_rpt_typical-subtyp"/>
</dbReference>
<evidence type="ECO:0000256" key="2">
    <source>
        <dbReference type="ARBA" id="ARBA00022729"/>
    </source>
</evidence>
<evidence type="ECO:0000256" key="3">
    <source>
        <dbReference type="ARBA" id="ARBA00022737"/>
    </source>
</evidence>
<feature type="compositionally biased region" description="Basic and acidic residues" evidence="4">
    <location>
        <begin position="291"/>
        <end position="300"/>
    </location>
</feature>
<feature type="compositionally biased region" description="Pro residues" evidence="4">
    <location>
        <begin position="365"/>
        <end position="379"/>
    </location>
</feature>
<dbReference type="SMART" id="SM00082">
    <property type="entry name" value="LRRCT"/>
    <property type="match status" value="1"/>
</dbReference>
<feature type="chain" id="PRO_5019354180" description="LRRCT domain-containing protein" evidence="5">
    <location>
        <begin position="29"/>
        <end position="482"/>
    </location>
</feature>
<reference evidence="7" key="2">
    <citation type="submission" date="2025-08" db="UniProtKB">
        <authorList>
            <consortium name="Ensembl"/>
        </authorList>
    </citation>
    <scope>IDENTIFICATION</scope>
</reference>
<keyword evidence="2 5" id="KW-0732">Signal</keyword>
<dbReference type="STRING" id="38772.ENSGAGP00000004377"/>
<name>A0A452GQZ4_9SAUR</name>
<evidence type="ECO:0000313" key="8">
    <source>
        <dbReference type="Proteomes" id="UP000291020"/>
    </source>
</evidence>
<keyword evidence="1" id="KW-0433">Leucine-rich repeat</keyword>
<feature type="signal peptide" evidence="5">
    <location>
        <begin position="1"/>
        <end position="28"/>
    </location>
</feature>
<feature type="region of interest" description="Disordered" evidence="4">
    <location>
        <begin position="414"/>
        <end position="437"/>
    </location>
</feature>
<evidence type="ECO:0000313" key="7">
    <source>
        <dbReference type="Ensembl" id="ENSGAGP00000004377.1"/>
    </source>
</evidence>
<feature type="region of interest" description="Disordered" evidence="4">
    <location>
        <begin position="279"/>
        <end position="300"/>
    </location>
</feature>
<evidence type="ECO:0000256" key="4">
    <source>
        <dbReference type="SAM" id="MobiDB-lite"/>
    </source>
</evidence>
<sequence length="482" mass="52061">MAGRRPLGARALSLLRWLGMLLLPLLQAGQGCPGHCYCFATPELDQCSYVRLQEPPRDLPRGVRNLTIAGGNLTVLRRAAFVGNGSRPLGDLSRLLLPRDNIQAIEDRAFQGLAGLTALDLSHNPLRALAGGAFRGCPRLRTLKLNQALLLLGEAPEEPLAGALRNLSLRRLELAGNGLRALPGAALPEGLEELDLRNNSLQGLSPEELARLDSAPLGRLQLYLGSNPLRCDCALRPLLGWMRNASWRVADARSLRCAAPRELSGLPVLRLRLEQLGCGARREPGPGGTDWEPRSEEAGEQKELETASYVFFGIPLGIPPQAPTPGPQGSFPQSLSFPSIRLLPSTLGGPTPPPTTHSPWGSHPKTPPLQPLGIPPLQPLPTALGDPTPRPHPWPLGILPPVLEVPIHLPTTHSPWGSHSSSPWGPTPAPTTHSSWRSHPKPLLLALRDPSPSPWGSHTYTHYQQSLEVPPYCPRSVSHTHQ</sequence>
<dbReference type="InterPro" id="IPR032675">
    <property type="entry name" value="LRR_dom_sf"/>
</dbReference>
<proteinExistence type="predicted"/>
<organism evidence="7 8">
    <name type="scientific">Gopherus agassizii</name>
    <name type="common">Agassiz's desert tortoise</name>
    <dbReference type="NCBI Taxonomy" id="38772"/>
    <lineage>
        <taxon>Eukaryota</taxon>
        <taxon>Metazoa</taxon>
        <taxon>Chordata</taxon>
        <taxon>Craniata</taxon>
        <taxon>Vertebrata</taxon>
        <taxon>Euteleostomi</taxon>
        <taxon>Archelosauria</taxon>
        <taxon>Testudinata</taxon>
        <taxon>Testudines</taxon>
        <taxon>Cryptodira</taxon>
        <taxon>Durocryptodira</taxon>
        <taxon>Testudinoidea</taxon>
        <taxon>Testudinidae</taxon>
        <taxon>Gopherus</taxon>
    </lineage>
</organism>
<reference evidence="7" key="3">
    <citation type="submission" date="2025-09" db="UniProtKB">
        <authorList>
            <consortium name="Ensembl"/>
        </authorList>
    </citation>
    <scope>IDENTIFICATION</scope>
</reference>
<dbReference type="PANTHER" id="PTHR24369:SF210">
    <property type="entry name" value="CHAOPTIN-RELATED"/>
    <property type="match status" value="1"/>
</dbReference>
<dbReference type="InterPro" id="IPR050541">
    <property type="entry name" value="LRR_TM_domain-containing"/>
</dbReference>